<reference evidence="1" key="1">
    <citation type="submission" date="2023-04" db="EMBL/GenBank/DDBJ databases">
        <title>A chromosome-level genome assembly of the parasitoid wasp Eretmocerus hayati.</title>
        <authorList>
            <person name="Zhong Y."/>
            <person name="Liu S."/>
            <person name="Liu Y."/>
        </authorList>
    </citation>
    <scope>NUCLEOTIDE SEQUENCE</scope>
    <source>
        <strain evidence="1">ZJU_SS_LIU_2023</strain>
    </source>
</reference>
<evidence type="ECO:0000313" key="1">
    <source>
        <dbReference type="EMBL" id="KAJ8688146.1"/>
    </source>
</evidence>
<sequence>MNSVSQRIAIRKILKVTENLKDRIYTFARGLQLVVMKFSRGSQDEDSLSLSPRKPLGILRIDEKSFTIYPGITTIGRHPNSKIQNNDESVSKHHAVIEAWTTNGLMMLKDLNSSNRTKLNGIRLIPRVNYQLKDGDTLGFARISGVLQLFSPLKDCREDRDTPAHPQVKPSVDESDVSLKKDSKEVASFKSVRDASTDSTAQIHDEGSCFRLSKIPDEQSEKISTLKHEKVDESSVPEYCAKMALVATDSIDEKLQSKVSKVQQSGSKAPLETDKICGEKALSWREKIMDEIPLTLEEMLRDVVEEISNESWTEKKMKRSAIVSVVNESRIKAQNDEQRLLPDPKGMTGATKQEKRKINVSPLRNSVRIEMLSQERVFNESGFVKPVYNHIQIEPPSSTSDSSLNKPDSSKRVKLTTKSTQGNGTTIRKQGVDYGKSETQFLLQPKCSSGIDSRREDEATKSYFHAIQDVTSNSILNFKRAQRASKHRLVVTMSGHEDSKTKRFVSNGEGGKNKEDEEEEEDEESEDNTKNGGDERKEEDGENADEEMEEDEENEKDEDMEDSENKEEDIEEYDGNGEEASAEDEDMEKDDRDEEEENEDNEDEDEGENEDDVNDEDNGNEVDSENREDSESEDEEQDGDDGDEEVQDDDEDEEDEEDEEDQKDEEDEEVEASDDQGNESSSSEGDQSMKGSETVSFDNTLRDEIGNQDNSNTCRWRTGNLLDVIGSKFGRQIASRFWNEKLETAAMKNRRAYSKKRSSSSEGVSSS</sequence>
<keyword evidence="2" id="KW-1185">Reference proteome</keyword>
<gene>
    <name evidence="1" type="ORF">QAD02_023941</name>
</gene>
<organism evidence="1 2">
    <name type="scientific">Eretmocerus hayati</name>
    <dbReference type="NCBI Taxonomy" id="131215"/>
    <lineage>
        <taxon>Eukaryota</taxon>
        <taxon>Metazoa</taxon>
        <taxon>Ecdysozoa</taxon>
        <taxon>Arthropoda</taxon>
        <taxon>Hexapoda</taxon>
        <taxon>Insecta</taxon>
        <taxon>Pterygota</taxon>
        <taxon>Neoptera</taxon>
        <taxon>Endopterygota</taxon>
        <taxon>Hymenoptera</taxon>
        <taxon>Apocrita</taxon>
        <taxon>Proctotrupomorpha</taxon>
        <taxon>Chalcidoidea</taxon>
        <taxon>Aphelinidae</taxon>
        <taxon>Aphelininae</taxon>
        <taxon>Eretmocerus</taxon>
    </lineage>
</organism>
<accession>A0ACC2PX87</accession>
<proteinExistence type="predicted"/>
<dbReference type="Proteomes" id="UP001239111">
    <property type="component" value="Chromosome 1"/>
</dbReference>
<comment type="caution">
    <text evidence="1">The sequence shown here is derived from an EMBL/GenBank/DDBJ whole genome shotgun (WGS) entry which is preliminary data.</text>
</comment>
<evidence type="ECO:0000313" key="2">
    <source>
        <dbReference type="Proteomes" id="UP001239111"/>
    </source>
</evidence>
<protein>
    <submittedName>
        <fullName evidence="1">Uncharacterized protein</fullName>
    </submittedName>
</protein>
<dbReference type="EMBL" id="CM056741">
    <property type="protein sequence ID" value="KAJ8688146.1"/>
    <property type="molecule type" value="Genomic_DNA"/>
</dbReference>
<name>A0ACC2PX87_9HYME</name>